<organism evidence="1 2">
    <name type="scientific">Agrococcus baldri</name>
    <dbReference type="NCBI Taxonomy" id="153730"/>
    <lineage>
        <taxon>Bacteria</taxon>
        <taxon>Bacillati</taxon>
        <taxon>Actinomycetota</taxon>
        <taxon>Actinomycetes</taxon>
        <taxon>Micrococcales</taxon>
        <taxon>Microbacteriaceae</taxon>
        <taxon>Agrococcus</taxon>
    </lineage>
</organism>
<dbReference type="AlphaFoldDB" id="A0AA94HLC0"/>
<name>A0AA94HLC0_9MICO</name>
<sequence>MTQTVGELDFPLHGFLETRRGPIVEIALSATPTGLARTYVLVPEGAGEIPPGIYSTAVKQVVDLDEDFGWVVELELEPEAKDAEVRTDTTLDDEWESDERDLLIASMPDRFLQEAPAEREGDAPVNPYGLWAIDEQGVPFRVEAELDEESGGLIVEAATRFGKALHPWTYGAVRADTLAIEQHALDADDALLELQLFVFDGSDDREYQRWQVGTRRALEAAATHPLPAFEPGAWMRWLTPVGGGAPVAFSGFLEPEKRVIELQPVMSQEPAWAMGRVLTIPRERPDQEYEASREVTVYGKPFKELRSSVAKIQKRPATPVGRFVLEAEGYMPEGWSGLG</sequence>
<protein>
    <submittedName>
        <fullName evidence="1">Uncharacterized protein</fullName>
    </submittedName>
</protein>
<reference evidence="1 2" key="1">
    <citation type="submission" date="2016-10" db="EMBL/GenBank/DDBJ databases">
        <authorList>
            <person name="Varghese N."/>
            <person name="Submissions S."/>
        </authorList>
    </citation>
    <scope>NUCLEOTIDE SEQUENCE [LARGE SCALE GENOMIC DNA]</scope>
    <source>
        <strain evidence="1 2">IAM 15147</strain>
    </source>
</reference>
<proteinExistence type="predicted"/>
<accession>A0AA94HLC0</accession>
<dbReference type="RefSeq" id="WP_092916064.1">
    <property type="nucleotide sequence ID" value="NZ_FOZN01000001.1"/>
</dbReference>
<dbReference type="EMBL" id="FOZN01000001">
    <property type="protein sequence ID" value="SFS04045.1"/>
    <property type="molecule type" value="Genomic_DNA"/>
</dbReference>
<comment type="caution">
    <text evidence="1">The sequence shown here is derived from an EMBL/GenBank/DDBJ whole genome shotgun (WGS) entry which is preliminary data.</text>
</comment>
<evidence type="ECO:0000313" key="2">
    <source>
        <dbReference type="Proteomes" id="UP000198506"/>
    </source>
</evidence>
<evidence type="ECO:0000313" key="1">
    <source>
        <dbReference type="EMBL" id="SFS04045.1"/>
    </source>
</evidence>
<keyword evidence="2" id="KW-1185">Reference proteome</keyword>
<gene>
    <name evidence="1" type="ORF">SAMN04487783_0822</name>
</gene>
<dbReference type="Proteomes" id="UP000198506">
    <property type="component" value="Unassembled WGS sequence"/>
</dbReference>